<evidence type="ECO:0000313" key="3">
    <source>
        <dbReference type="Proteomes" id="UP000324222"/>
    </source>
</evidence>
<dbReference type="OrthoDB" id="6380398at2759"/>
<keyword evidence="3" id="KW-1185">Reference proteome</keyword>
<reference evidence="2 3" key="1">
    <citation type="submission" date="2019-05" db="EMBL/GenBank/DDBJ databases">
        <title>Another draft genome of Portunus trituberculatus and its Hox gene families provides insights of decapod evolution.</title>
        <authorList>
            <person name="Jeong J.-H."/>
            <person name="Song I."/>
            <person name="Kim S."/>
            <person name="Choi T."/>
            <person name="Kim D."/>
            <person name="Ryu S."/>
            <person name="Kim W."/>
        </authorList>
    </citation>
    <scope>NUCLEOTIDE SEQUENCE [LARGE SCALE GENOMIC DNA]</scope>
    <source>
        <tissue evidence="2">Muscle</tissue>
    </source>
</reference>
<evidence type="ECO:0000313" key="2">
    <source>
        <dbReference type="EMBL" id="MPC80817.1"/>
    </source>
</evidence>
<dbReference type="Proteomes" id="UP000324222">
    <property type="component" value="Unassembled WGS sequence"/>
</dbReference>
<dbReference type="AlphaFoldDB" id="A0A5B7IGZ9"/>
<feature type="region of interest" description="Disordered" evidence="1">
    <location>
        <begin position="27"/>
        <end position="59"/>
    </location>
</feature>
<name>A0A5B7IGZ9_PORTR</name>
<proteinExistence type="predicted"/>
<organism evidence="2 3">
    <name type="scientific">Portunus trituberculatus</name>
    <name type="common">Swimming crab</name>
    <name type="synonym">Neptunus trituberculatus</name>
    <dbReference type="NCBI Taxonomy" id="210409"/>
    <lineage>
        <taxon>Eukaryota</taxon>
        <taxon>Metazoa</taxon>
        <taxon>Ecdysozoa</taxon>
        <taxon>Arthropoda</taxon>
        <taxon>Crustacea</taxon>
        <taxon>Multicrustacea</taxon>
        <taxon>Malacostraca</taxon>
        <taxon>Eumalacostraca</taxon>
        <taxon>Eucarida</taxon>
        <taxon>Decapoda</taxon>
        <taxon>Pleocyemata</taxon>
        <taxon>Brachyura</taxon>
        <taxon>Eubrachyura</taxon>
        <taxon>Portunoidea</taxon>
        <taxon>Portunidae</taxon>
        <taxon>Portuninae</taxon>
        <taxon>Portunus</taxon>
    </lineage>
</organism>
<gene>
    <name evidence="2" type="ORF">E2C01_075410</name>
</gene>
<sequence>MQEDQGTLPSSLAGNIRLRGAFLTALGHRQDGPAPSGIASTSRQATHTRKKPPQVTTRKDHHWTAAMLGFGRSADGVPRVMSRAADCGFIYRITRKSVILSYV</sequence>
<comment type="caution">
    <text evidence="2">The sequence shown here is derived from an EMBL/GenBank/DDBJ whole genome shotgun (WGS) entry which is preliminary data.</text>
</comment>
<accession>A0A5B7IGZ9</accession>
<evidence type="ECO:0000256" key="1">
    <source>
        <dbReference type="SAM" id="MobiDB-lite"/>
    </source>
</evidence>
<dbReference type="EMBL" id="VSRR010055077">
    <property type="protein sequence ID" value="MPC80817.1"/>
    <property type="molecule type" value="Genomic_DNA"/>
</dbReference>
<protein>
    <submittedName>
        <fullName evidence="2">Uncharacterized protein</fullName>
    </submittedName>
</protein>